<feature type="modified residue" description="4-aspartylphosphate" evidence="2">
    <location>
        <position position="89"/>
    </location>
</feature>
<keyword evidence="5" id="KW-1185">Reference proteome</keyword>
<reference evidence="5" key="1">
    <citation type="submission" date="2015-12" db="EMBL/GenBank/DDBJ databases">
        <title>Update maize B73 reference genome by single molecule sequencing technologies.</title>
        <authorList>
            <consortium name="Maize Genome Sequencing Project"/>
            <person name="Ware D."/>
        </authorList>
    </citation>
    <scope>NUCLEOTIDE SEQUENCE [LARGE SCALE GENOMIC DNA]</scope>
    <source>
        <strain evidence="5">cv. B73</strain>
    </source>
</reference>
<dbReference type="PANTHER" id="PTHR43874">
    <property type="entry name" value="TWO-COMPONENT RESPONSE REGULATOR"/>
    <property type="match status" value="1"/>
</dbReference>
<dbReference type="GO" id="GO:0000160">
    <property type="term" value="P:phosphorelay signal transduction system"/>
    <property type="evidence" value="ECO:0007669"/>
    <property type="project" value="UniProtKB-KW"/>
</dbReference>
<evidence type="ECO:0000313" key="5">
    <source>
        <dbReference type="Proteomes" id="UP000007305"/>
    </source>
</evidence>
<proteinExistence type="predicted"/>
<dbReference type="InParanoid" id="A0A804LQY6"/>
<evidence type="ECO:0000313" key="4">
    <source>
        <dbReference type="EnsemblPlants" id="Zm00001eb029630_P001"/>
    </source>
</evidence>
<dbReference type="Gramene" id="Zm00001eb029630_T001">
    <property type="protein sequence ID" value="Zm00001eb029630_P001"/>
    <property type="gene ID" value="Zm00001eb029630"/>
</dbReference>
<dbReference type="SUPFAM" id="SSF52172">
    <property type="entry name" value="CheY-like"/>
    <property type="match status" value="1"/>
</dbReference>
<dbReference type="InterPro" id="IPR045279">
    <property type="entry name" value="ARR-like"/>
</dbReference>
<keyword evidence="1" id="KW-0902">Two-component regulatory system</keyword>
<dbReference type="EnsemblPlants" id="Zm00001eb029630_T001">
    <property type="protein sequence ID" value="Zm00001eb029630_P001"/>
    <property type="gene ID" value="Zm00001eb029630"/>
</dbReference>
<dbReference type="InterPro" id="IPR001789">
    <property type="entry name" value="Sig_transdc_resp-reg_receiver"/>
</dbReference>
<evidence type="ECO:0000259" key="3">
    <source>
        <dbReference type="PROSITE" id="PS50110"/>
    </source>
</evidence>
<dbReference type="AlphaFoldDB" id="A0A804LQY6"/>
<dbReference type="Proteomes" id="UP000007305">
    <property type="component" value="Chromosome 1"/>
</dbReference>
<dbReference type="PANTHER" id="PTHR43874:SF213">
    <property type="entry name" value="TWO-COMPONENT RESPONSE REGULATOR ORR6"/>
    <property type="match status" value="1"/>
</dbReference>
<dbReference type="Gene3D" id="3.40.50.2300">
    <property type="match status" value="1"/>
</dbReference>
<name>A0A804LQY6_MAIZE</name>
<reference evidence="4" key="3">
    <citation type="submission" date="2021-05" db="UniProtKB">
        <authorList>
            <consortium name="EnsemblPlants"/>
        </authorList>
    </citation>
    <scope>IDENTIFICATION</scope>
    <source>
        <strain evidence="4">cv. B73</strain>
    </source>
</reference>
<keyword evidence="2" id="KW-0597">Phosphoprotein</keyword>
<reference evidence="4" key="2">
    <citation type="submission" date="2019-07" db="EMBL/GenBank/DDBJ databases">
        <authorList>
            <person name="Seetharam A."/>
            <person name="Woodhouse M."/>
            <person name="Cannon E."/>
        </authorList>
    </citation>
    <scope>NUCLEOTIDE SEQUENCE [LARGE SCALE GENOMIC DNA]</scope>
    <source>
        <strain evidence="4">cv. B73</strain>
    </source>
</reference>
<protein>
    <recommendedName>
        <fullName evidence="3">Response regulatory domain-containing protein</fullName>
    </recommendedName>
</protein>
<sequence length="90" mass="9541">MATAAAALASVAPSLAPKANDSRKAVVSMDASELEKHVLAVDDKSMDRAAIARILRSSRYRVTVVESATRALELLAMGLLPDVSIIITDY</sequence>
<accession>A0A804LQY6</accession>
<dbReference type="PROSITE" id="PS50110">
    <property type="entry name" value="RESPONSE_REGULATORY"/>
    <property type="match status" value="1"/>
</dbReference>
<feature type="domain" description="Response regulatory" evidence="3">
    <location>
        <begin position="37"/>
        <end position="90"/>
    </location>
</feature>
<evidence type="ECO:0000256" key="1">
    <source>
        <dbReference type="ARBA" id="ARBA00023012"/>
    </source>
</evidence>
<evidence type="ECO:0000256" key="2">
    <source>
        <dbReference type="PROSITE-ProRule" id="PRU00169"/>
    </source>
</evidence>
<organism evidence="4 5">
    <name type="scientific">Zea mays</name>
    <name type="common">Maize</name>
    <dbReference type="NCBI Taxonomy" id="4577"/>
    <lineage>
        <taxon>Eukaryota</taxon>
        <taxon>Viridiplantae</taxon>
        <taxon>Streptophyta</taxon>
        <taxon>Embryophyta</taxon>
        <taxon>Tracheophyta</taxon>
        <taxon>Spermatophyta</taxon>
        <taxon>Magnoliopsida</taxon>
        <taxon>Liliopsida</taxon>
        <taxon>Poales</taxon>
        <taxon>Poaceae</taxon>
        <taxon>PACMAD clade</taxon>
        <taxon>Panicoideae</taxon>
        <taxon>Andropogonodae</taxon>
        <taxon>Andropogoneae</taxon>
        <taxon>Tripsacinae</taxon>
        <taxon>Zea</taxon>
    </lineage>
</organism>
<dbReference type="InterPro" id="IPR011006">
    <property type="entry name" value="CheY-like_superfamily"/>
</dbReference>
<dbReference type="GO" id="GO:0009736">
    <property type="term" value="P:cytokinin-activated signaling pathway"/>
    <property type="evidence" value="ECO:0007669"/>
    <property type="project" value="InterPro"/>
</dbReference>